<dbReference type="Proteomes" id="UP000054516">
    <property type="component" value="Unassembled WGS sequence"/>
</dbReference>
<dbReference type="AlphaFoldDB" id="A0A1S8A9K5"/>
<keyword evidence="3" id="KW-1185">Reference proteome</keyword>
<organism evidence="2">
    <name type="scientific">Rosellinia necatrix</name>
    <name type="common">White root-rot fungus</name>
    <dbReference type="NCBI Taxonomy" id="77044"/>
    <lineage>
        <taxon>Eukaryota</taxon>
        <taxon>Fungi</taxon>
        <taxon>Dikarya</taxon>
        <taxon>Ascomycota</taxon>
        <taxon>Pezizomycotina</taxon>
        <taxon>Sordariomycetes</taxon>
        <taxon>Xylariomycetidae</taxon>
        <taxon>Xylariales</taxon>
        <taxon>Xylariaceae</taxon>
        <taxon>Rosellinia</taxon>
    </lineage>
</organism>
<gene>
    <name evidence="2" type="ORF">SAMD00023353_4800390</name>
</gene>
<feature type="region of interest" description="Disordered" evidence="1">
    <location>
        <begin position="32"/>
        <end position="54"/>
    </location>
</feature>
<evidence type="ECO:0000313" key="2">
    <source>
        <dbReference type="EMBL" id="GAW26768.1"/>
    </source>
</evidence>
<dbReference type="EMBL" id="DF977493">
    <property type="protein sequence ID" value="GAW26768.1"/>
    <property type="molecule type" value="Genomic_DNA"/>
</dbReference>
<reference evidence="2" key="1">
    <citation type="submission" date="2016-03" db="EMBL/GenBank/DDBJ databases">
        <title>Draft genome sequence of Rosellinia necatrix.</title>
        <authorList>
            <person name="Kanematsu S."/>
        </authorList>
    </citation>
    <scope>NUCLEOTIDE SEQUENCE [LARGE SCALE GENOMIC DNA]</scope>
    <source>
        <strain evidence="2">W97</strain>
    </source>
</reference>
<protein>
    <submittedName>
        <fullName evidence="2">Uncharacterized protein</fullName>
    </submittedName>
</protein>
<proteinExistence type="predicted"/>
<accession>A0A1S8A9K5</accession>
<sequence length="54" mass="6083">MFDEGLRRNGSMADSRTEMTFAVAAWRLARMPELEPPPLTRDEAMRNAQRTGSG</sequence>
<evidence type="ECO:0000256" key="1">
    <source>
        <dbReference type="SAM" id="MobiDB-lite"/>
    </source>
</evidence>
<name>A0A1S8A9K5_ROSNE</name>
<evidence type="ECO:0000313" key="3">
    <source>
        <dbReference type="Proteomes" id="UP000054516"/>
    </source>
</evidence>